<gene>
    <name evidence="2" type="ORF">RIF29_25173</name>
</gene>
<dbReference type="PANTHER" id="PTHR46328">
    <property type="entry name" value="FAR-RED IMPAIRED RESPONSIVE (FAR1) FAMILY PROTEIN-RELATED"/>
    <property type="match status" value="1"/>
</dbReference>
<protein>
    <submittedName>
        <fullName evidence="2">Uncharacterized protein</fullName>
    </submittedName>
</protein>
<feature type="region of interest" description="Disordered" evidence="1">
    <location>
        <begin position="320"/>
        <end position="355"/>
    </location>
</feature>
<dbReference type="AlphaFoldDB" id="A0AAN9ELY2"/>
<feature type="region of interest" description="Disordered" evidence="1">
    <location>
        <begin position="379"/>
        <end position="400"/>
    </location>
</feature>
<keyword evidence="3" id="KW-1185">Reference proteome</keyword>
<feature type="compositionally biased region" description="Polar residues" evidence="1">
    <location>
        <begin position="327"/>
        <end position="339"/>
    </location>
</feature>
<dbReference type="PANTHER" id="PTHR46328:SF27">
    <property type="entry name" value="OS12G0287500 PROTEIN"/>
    <property type="match status" value="1"/>
</dbReference>
<evidence type="ECO:0000256" key="1">
    <source>
        <dbReference type="SAM" id="MobiDB-lite"/>
    </source>
</evidence>
<dbReference type="EMBL" id="JAYWIO010000005">
    <property type="protein sequence ID" value="KAK7259564.1"/>
    <property type="molecule type" value="Genomic_DNA"/>
</dbReference>
<dbReference type="Proteomes" id="UP001372338">
    <property type="component" value="Unassembled WGS sequence"/>
</dbReference>
<proteinExistence type="predicted"/>
<reference evidence="2 3" key="1">
    <citation type="submission" date="2024-01" db="EMBL/GenBank/DDBJ databases">
        <title>The genomes of 5 underutilized Papilionoideae crops provide insights into root nodulation and disease resistanc.</title>
        <authorList>
            <person name="Yuan L."/>
        </authorList>
    </citation>
    <scope>NUCLEOTIDE SEQUENCE [LARGE SCALE GENOMIC DNA]</scope>
    <source>
        <strain evidence="2">ZHUSHIDOU_FW_LH</strain>
        <tissue evidence="2">Leaf</tissue>
    </source>
</reference>
<accession>A0AAN9ELY2</accession>
<evidence type="ECO:0000313" key="2">
    <source>
        <dbReference type="EMBL" id="KAK7259564.1"/>
    </source>
</evidence>
<comment type="caution">
    <text evidence="2">The sequence shown here is derived from an EMBL/GenBank/DDBJ whole genome shotgun (WGS) entry which is preliminary data.</text>
</comment>
<sequence>MANIQLRQVITSSWRSSIQRNHHSQTRILLSGVNCGKHPAFPDVRMESVKVWFASPLSIRTDQLSNVDIADWLSSLMEHSDKMMMVLVFALIWAIWKRRNDWNFKNRRRHFNDVLQLWIRTVATWLVSEGEDVRSYSFTWRPTEAEFSLEIGDFLIQPQRAGFWMIGKSAKSFSPFIETRVDESADGTQWRRVDSTNDFVNIDFQNLTVDEVLKYSFRDLDLGYDFYNAYGGAKGFSIRRHLTGRNTKGEIVSKSFVCSKQAKQFVGVKFRGGVDGGSSCVVSRYTSLVMLCRRMCAVACISLEKYNALRDKVFDELAELEKEEDSGTGTTESPPNTGDVTDPPMSGPESAGKHCSRCRAVGHNVRRCPVNIEEISDDVVDYSAYDDEQPDNSDSELETV</sequence>
<organism evidence="2 3">
    <name type="scientific">Crotalaria pallida</name>
    <name type="common">Smooth rattlebox</name>
    <name type="synonym">Crotalaria striata</name>
    <dbReference type="NCBI Taxonomy" id="3830"/>
    <lineage>
        <taxon>Eukaryota</taxon>
        <taxon>Viridiplantae</taxon>
        <taxon>Streptophyta</taxon>
        <taxon>Embryophyta</taxon>
        <taxon>Tracheophyta</taxon>
        <taxon>Spermatophyta</taxon>
        <taxon>Magnoliopsida</taxon>
        <taxon>eudicotyledons</taxon>
        <taxon>Gunneridae</taxon>
        <taxon>Pentapetalae</taxon>
        <taxon>rosids</taxon>
        <taxon>fabids</taxon>
        <taxon>Fabales</taxon>
        <taxon>Fabaceae</taxon>
        <taxon>Papilionoideae</taxon>
        <taxon>50 kb inversion clade</taxon>
        <taxon>genistoids sensu lato</taxon>
        <taxon>core genistoids</taxon>
        <taxon>Crotalarieae</taxon>
        <taxon>Crotalaria</taxon>
    </lineage>
</organism>
<evidence type="ECO:0000313" key="3">
    <source>
        <dbReference type="Proteomes" id="UP001372338"/>
    </source>
</evidence>
<name>A0AAN9ELY2_CROPI</name>